<feature type="compositionally biased region" description="Low complexity" evidence="1">
    <location>
        <begin position="25"/>
        <end position="34"/>
    </location>
</feature>
<dbReference type="RefSeq" id="WP_257894677.1">
    <property type="nucleotide sequence ID" value="NZ_JAIMBW010000001.1"/>
</dbReference>
<evidence type="ECO:0000256" key="1">
    <source>
        <dbReference type="SAM" id="MobiDB-lite"/>
    </source>
</evidence>
<reference evidence="3 4" key="1">
    <citation type="submission" date="2021-07" db="EMBL/GenBank/DDBJ databases">
        <title>Karlodiniumbacter phycospheric gen. nov., sp. nov., a phycosphere bacterium isolated from karlodinium veneficum.</title>
        <authorList>
            <person name="Peng Y."/>
            <person name="Jiang L."/>
            <person name="Lee J."/>
        </authorList>
    </citation>
    <scope>NUCLEOTIDE SEQUENCE</scope>
    <source>
        <strain evidence="3 4">N5</strain>
    </source>
</reference>
<accession>A0A975TV88</accession>
<evidence type="ECO:0000313" key="4">
    <source>
        <dbReference type="Proteomes" id="UP000693972"/>
    </source>
</evidence>
<feature type="signal peptide" evidence="2">
    <location>
        <begin position="1"/>
        <end position="22"/>
    </location>
</feature>
<protein>
    <submittedName>
        <fullName evidence="3">Uncharacterized protein</fullName>
    </submittedName>
</protein>
<feature type="region of interest" description="Disordered" evidence="1">
    <location>
        <begin position="25"/>
        <end position="49"/>
    </location>
</feature>
<feature type="chain" id="PRO_5037816434" evidence="2">
    <location>
        <begin position="23"/>
        <end position="101"/>
    </location>
</feature>
<name>A0A975TV88_9RHOB</name>
<evidence type="ECO:0000256" key="2">
    <source>
        <dbReference type="SAM" id="SignalP"/>
    </source>
</evidence>
<proteinExistence type="predicted"/>
<keyword evidence="4" id="KW-1185">Reference proteome</keyword>
<dbReference type="Proteomes" id="UP000693972">
    <property type="component" value="Unassembled WGS sequence"/>
</dbReference>
<evidence type="ECO:0000313" key="3">
    <source>
        <dbReference type="EMBL" id="QXL87827.1"/>
    </source>
</evidence>
<gene>
    <name evidence="3" type="ORF">KUL25_20900</name>
</gene>
<organism evidence="3">
    <name type="scientific">Gymnodinialimonas phycosphaerae</name>
    <dbReference type="NCBI Taxonomy" id="2841589"/>
    <lineage>
        <taxon>Bacteria</taxon>
        <taxon>Pseudomonadati</taxon>
        <taxon>Pseudomonadota</taxon>
        <taxon>Alphaproteobacteria</taxon>
        <taxon>Rhodobacterales</taxon>
        <taxon>Paracoccaceae</taxon>
        <taxon>Gymnodinialimonas</taxon>
    </lineage>
</organism>
<dbReference type="EMBL" id="JAIMBW010000001">
    <property type="protein sequence ID" value="MBY4895229.1"/>
    <property type="molecule type" value="Genomic_DNA"/>
</dbReference>
<sequence>MTRIIALTIIAPLALAPVVASAQQQGAGGAVSSSRGGDTSPDRGDDGPVRLVVESNVGITRNHGAINNSICPPGGSLHWEIVAPPEPGQAWHPSGYLLSCS</sequence>
<keyword evidence="2" id="KW-0732">Signal</keyword>
<dbReference type="AlphaFoldDB" id="A0A975TV88"/>
<dbReference type="EMBL" id="CP078073">
    <property type="protein sequence ID" value="QXL87827.1"/>
    <property type="molecule type" value="Genomic_DNA"/>
</dbReference>